<dbReference type="Proteomes" id="UP000729402">
    <property type="component" value="Unassembled WGS sequence"/>
</dbReference>
<evidence type="ECO:0000313" key="1">
    <source>
        <dbReference type="EMBL" id="KAG8062231.1"/>
    </source>
</evidence>
<accession>A0A8J5RXQ3</accession>
<proteinExistence type="predicted"/>
<protein>
    <submittedName>
        <fullName evidence="1">Uncharacterized protein</fullName>
    </submittedName>
</protein>
<sequence>MAGGAWGRVGNSPRVATWVAPHGRASERNHGDPQRHLLRVCPSVSSELKLLLHAQEGQRGEHTPWHG</sequence>
<name>A0A8J5RXQ3_ZIZPA</name>
<organism evidence="1 2">
    <name type="scientific">Zizania palustris</name>
    <name type="common">Northern wild rice</name>
    <dbReference type="NCBI Taxonomy" id="103762"/>
    <lineage>
        <taxon>Eukaryota</taxon>
        <taxon>Viridiplantae</taxon>
        <taxon>Streptophyta</taxon>
        <taxon>Embryophyta</taxon>
        <taxon>Tracheophyta</taxon>
        <taxon>Spermatophyta</taxon>
        <taxon>Magnoliopsida</taxon>
        <taxon>Liliopsida</taxon>
        <taxon>Poales</taxon>
        <taxon>Poaceae</taxon>
        <taxon>BOP clade</taxon>
        <taxon>Oryzoideae</taxon>
        <taxon>Oryzeae</taxon>
        <taxon>Zizaniinae</taxon>
        <taxon>Zizania</taxon>
    </lineage>
</organism>
<keyword evidence="2" id="KW-1185">Reference proteome</keyword>
<gene>
    <name evidence="1" type="ORF">GUJ93_ZPchr0003g17516</name>
</gene>
<reference evidence="1" key="1">
    <citation type="journal article" date="2021" name="bioRxiv">
        <title>Whole Genome Assembly and Annotation of Northern Wild Rice, Zizania palustris L., Supports a Whole Genome Duplication in the Zizania Genus.</title>
        <authorList>
            <person name="Haas M."/>
            <person name="Kono T."/>
            <person name="Macchietto M."/>
            <person name="Millas R."/>
            <person name="McGilp L."/>
            <person name="Shao M."/>
            <person name="Duquette J."/>
            <person name="Hirsch C.N."/>
            <person name="Kimball J."/>
        </authorList>
    </citation>
    <scope>NUCLEOTIDE SEQUENCE</scope>
    <source>
        <tissue evidence="1">Fresh leaf tissue</tissue>
    </source>
</reference>
<dbReference type="EMBL" id="JAAALK010000286">
    <property type="protein sequence ID" value="KAG8062231.1"/>
    <property type="molecule type" value="Genomic_DNA"/>
</dbReference>
<reference evidence="1" key="2">
    <citation type="submission" date="2021-02" db="EMBL/GenBank/DDBJ databases">
        <authorList>
            <person name="Kimball J.A."/>
            <person name="Haas M.W."/>
            <person name="Macchietto M."/>
            <person name="Kono T."/>
            <person name="Duquette J."/>
            <person name="Shao M."/>
        </authorList>
    </citation>
    <scope>NUCLEOTIDE SEQUENCE</scope>
    <source>
        <tissue evidence="1">Fresh leaf tissue</tissue>
    </source>
</reference>
<dbReference type="AlphaFoldDB" id="A0A8J5RXQ3"/>
<comment type="caution">
    <text evidence="1">The sequence shown here is derived from an EMBL/GenBank/DDBJ whole genome shotgun (WGS) entry which is preliminary data.</text>
</comment>
<evidence type="ECO:0000313" key="2">
    <source>
        <dbReference type="Proteomes" id="UP000729402"/>
    </source>
</evidence>